<proteinExistence type="predicted"/>
<name>W0F7F8_9BACT</name>
<dbReference type="EMBL" id="CP007035">
    <property type="protein sequence ID" value="AHF17733.1"/>
    <property type="molecule type" value="Genomic_DNA"/>
</dbReference>
<dbReference type="KEGG" id="nso:NIASO_13280"/>
<keyword evidence="2" id="KW-1185">Reference proteome</keyword>
<gene>
    <name evidence="1" type="ORF">NIASO_13280</name>
</gene>
<dbReference type="AlphaFoldDB" id="W0F7F8"/>
<accession>W0F7F8</accession>
<dbReference type="HOGENOM" id="CLU_3219170_0_0_10"/>
<evidence type="ECO:0000313" key="2">
    <source>
        <dbReference type="Proteomes" id="UP000003586"/>
    </source>
</evidence>
<organism evidence="1 2">
    <name type="scientific">Niabella soli DSM 19437</name>
    <dbReference type="NCBI Taxonomy" id="929713"/>
    <lineage>
        <taxon>Bacteria</taxon>
        <taxon>Pseudomonadati</taxon>
        <taxon>Bacteroidota</taxon>
        <taxon>Chitinophagia</taxon>
        <taxon>Chitinophagales</taxon>
        <taxon>Chitinophagaceae</taxon>
        <taxon>Niabella</taxon>
    </lineage>
</organism>
<dbReference type="Proteomes" id="UP000003586">
    <property type="component" value="Chromosome"/>
</dbReference>
<sequence>MIFENAFLDVRKGAMEHKQLCPGLNNYFDTREIFRFFAACLTNF</sequence>
<evidence type="ECO:0000313" key="1">
    <source>
        <dbReference type="EMBL" id="AHF17733.1"/>
    </source>
</evidence>
<reference evidence="1 2" key="1">
    <citation type="submission" date="2013-12" db="EMBL/GenBank/DDBJ databases">
        <authorList>
            <consortium name="DOE Joint Genome Institute"/>
            <person name="Eisen J."/>
            <person name="Huntemann M."/>
            <person name="Han J."/>
            <person name="Chen A."/>
            <person name="Kyrpides N."/>
            <person name="Mavromatis K."/>
            <person name="Markowitz V."/>
            <person name="Palaniappan K."/>
            <person name="Ivanova N."/>
            <person name="Schaumberg A."/>
            <person name="Pati A."/>
            <person name="Liolios K."/>
            <person name="Nordberg H.P."/>
            <person name="Cantor M.N."/>
            <person name="Hua S.X."/>
            <person name="Woyke T."/>
        </authorList>
    </citation>
    <scope>NUCLEOTIDE SEQUENCE [LARGE SCALE GENOMIC DNA]</scope>
    <source>
        <strain evidence="2">DSM 19437</strain>
    </source>
</reference>
<protein>
    <submittedName>
        <fullName evidence="1">Uncharacterized protein</fullName>
    </submittedName>
</protein>